<organism evidence="1 2">
    <name type="scientific">Oribacterium sinus F0268</name>
    <dbReference type="NCBI Taxonomy" id="585501"/>
    <lineage>
        <taxon>Bacteria</taxon>
        <taxon>Bacillati</taxon>
        <taxon>Bacillota</taxon>
        <taxon>Clostridia</taxon>
        <taxon>Lachnospirales</taxon>
        <taxon>Lachnospiraceae</taxon>
        <taxon>Oribacterium</taxon>
    </lineage>
</organism>
<dbReference type="EMBL" id="ACKX01000006">
    <property type="protein sequence ID" value="EEJ52698.1"/>
    <property type="molecule type" value="Genomic_DNA"/>
</dbReference>
<protein>
    <recommendedName>
        <fullName evidence="3">FlgN protein</fullName>
    </recommendedName>
</protein>
<sequence length="145" mass="16871">MMNISNREKWEQLLPVFSELSSLVSALCDLEDSLTVSASKNDLEELTRLVSEAQPTLLRFRGLEQKRVKLQKECGFAPRSMTEFLTGIPEELREDWENPIADLQNNLRRFIHSRENADRILQVRISDISQQLQGQPEVSFRDRRV</sequence>
<dbReference type="InParanoid" id="C2KU65"/>
<evidence type="ECO:0000313" key="2">
    <source>
        <dbReference type="Proteomes" id="UP000004121"/>
    </source>
</evidence>
<name>C2KU65_9FIRM</name>
<dbReference type="AlphaFoldDB" id="C2KU65"/>
<dbReference type="HOGENOM" id="CLU_1784926_0_0_9"/>
<dbReference type="SUPFAM" id="SSF140566">
    <property type="entry name" value="FlgN-like"/>
    <property type="match status" value="1"/>
</dbReference>
<gene>
    <name evidence="1" type="ORF">HMPREF6123_0034</name>
</gene>
<dbReference type="Proteomes" id="UP000004121">
    <property type="component" value="Unassembled WGS sequence"/>
</dbReference>
<reference evidence="1 2" key="1">
    <citation type="submission" date="2009-04" db="EMBL/GenBank/DDBJ databases">
        <authorList>
            <person name="Qin X."/>
            <person name="Bachman B."/>
            <person name="Battles P."/>
            <person name="Bell A."/>
            <person name="Bess C."/>
            <person name="Bickham C."/>
            <person name="Chaboub L."/>
            <person name="Chen D."/>
            <person name="Coyle M."/>
            <person name="Deiros D.R."/>
            <person name="Dinh H."/>
            <person name="Forbes L."/>
            <person name="Fowler G."/>
            <person name="Francisco L."/>
            <person name="Fu Q."/>
            <person name="Gubbala S."/>
            <person name="Hale W."/>
            <person name="Han Y."/>
            <person name="Hemphill L."/>
            <person name="Highlander S.K."/>
            <person name="Hirani K."/>
            <person name="Hogues M."/>
            <person name="Jackson L."/>
            <person name="Jakkamsetti A."/>
            <person name="Javaid M."/>
            <person name="Jiang H."/>
            <person name="Korchina V."/>
            <person name="Kovar C."/>
            <person name="Lara F."/>
            <person name="Lee S."/>
            <person name="Mata R."/>
            <person name="Mathew T."/>
            <person name="Moen C."/>
            <person name="Morales K."/>
            <person name="Munidasa M."/>
            <person name="Nazareth L."/>
            <person name="Ngo R."/>
            <person name="Nguyen L."/>
            <person name="Okwuonu G."/>
            <person name="Ongeri F."/>
            <person name="Patil S."/>
            <person name="Petrosino J."/>
            <person name="Pham C."/>
            <person name="Pham P."/>
            <person name="Pu L.-L."/>
            <person name="Puazo M."/>
            <person name="Raj R."/>
            <person name="Reid J."/>
            <person name="Rouhana J."/>
            <person name="Saada N."/>
            <person name="Shang Y."/>
            <person name="Simmons D."/>
            <person name="Thornton R."/>
            <person name="Warren J."/>
            <person name="Weissenberger G."/>
            <person name="Zhang J."/>
            <person name="Zhang L."/>
            <person name="Zhou C."/>
            <person name="Zhu D."/>
            <person name="Muzny D."/>
            <person name="Worley K."/>
            <person name="Gibbs R."/>
        </authorList>
    </citation>
    <scope>NUCLEOTIDE SEQUENCE [LARGE SCALE GENOMIC DNA]</scope>
    <source>
        <strain evidence="1 2">F0268</strain>
    </source>
</reference>
<dbReference type="Gene3D" id="1.20.58.300">
    <property type="entry name" value="FlgN-like"/>
    <property type="match status" value="1"/>
</dbReference>
<accession>C2KU65</accession>
<evidence type="ECO:0000313" key="1">
    <source>
        <dbReference type="EMBL" id="EEJ52698.1"/>
    </source>
</evidence>
<evidence type="ECO:0008006" key="3">
    <source>
        <dbReference type="Google" id="ProtNLM"/>
    </source>
</evidence>
<keyword evidence="2" id="KW-1185">Reference proteome</keyword>
<dbReference type="STRING" id="585501.HMPREF6123_0034"/>
<dbReference type="InterPro" id="IPR036679">
    <property type="entry name" value="FlgN-like_sf"/>
</dbReference>
<proteinExistence type="predicted"/>
<dbReference type="eggNOG" id="ENOG503036X">
    <property type="taxonomic scope" value="Bacteria"/>
</dbReference>
<comment type="caution">
    <text evidence="1">The sequence shown here is derived from an EMBL/GenBank/DDBJ whole genome shotgun (WGS) entry which is preliminary data.</text>
</comment>
<dbReference type="GO" id="GO:0044780">
    <property type="term" value="P:bacterial-type flagellum assembly"/>
    <property type="evidence" value="ECO:0007669"/>
    <property type="project" value="InterPro"/>
</dbReference>